<proteinExistence type="predicted"/>
<evidence type="ECO:0000313" key="2">
    <source>
        <dbReference type="EMBL" id="DAF52465.1"/>
    </source>
</evidence>
<sequence>MSAILGACHVTRPQRHTRGFKAYSRPVRKTDFSAENQHLSPPSHRKPENTPWRDMVPTPSEQKPHYSAVN</sequence>
<evidence type="ECO:0000256" key="1">
    <source>
        <dbReference type="SAM" id="MobiDB-lite"/>
    </source>
</evidence>
<protein>
    <submittedName>
        <fullName evidence="2">Uncharacterized protein</fullName>
    </submittedName>
</protein>
<organism evidence="2">
    <name type="scientific">Siphoviridae sp. ctj912</name>
    <dbReference type="NCBI Taxonomy" id="2827920"/>
    <lineage>
        <taxon>Viruses</taxon>
        <taxon>Duplodnaviria</taxon>
        <taxon>Heunggongvirae</taxon>
        <taxon>Uroviricota</taxon>
        <taxon>Caudoviricetes</taxon>
    </lineage>
</organism>
<feature type="region of interest" description="Disordered" evidence="1">
    <location>
        <begin position="1"/>
        <end position="70"/>
    </location>
</feature>
<accession>A0A8S5SN73</accession>
<reference evidence="2" key="1">
    <citation type="journal article" date="2021" name="Proc. Natl. Acad. Sci. U.S.A.">
        <title>A Catalog of Tens of Thousands of Viruses from Human Metagenomes Reveals Hidden Associations with Chronic Diseases.</title>
        <authorList>
            <person name="Tisza M.J."/>
            <person name="Buck C.B."/>
        </authorList>
    </citation>
    <scope>NUCLEOTIDE SEQUENCE</scope>
    <source>
        <strain evidence="2">Ctj912</strain>
    </source>
</reference>
<dbReference type="EMBL" id="BK032637">
    <property type="protein sequence ID" value="DAF52465.1"/>
    <property type="molecule type" value="Genomic_DNA"/>
</dbReference>
<name>A0A8S5SN73_9CAUD</name>